<organism evidence="1 2">
    <name type="scientific">Streptomyces fodineus</name>
    <dbReference type="NCBI Taxonomy" id="1904616"/>
    <lineage>
        <taxon>Bacteria</taxon>
        <taxon>Bacillati</taxon>
        <taxon>Actinomycetota</taxon>
        <taxon>Actinomycetes</taxon>
        <taxon>Kitasatosporales</taxon>
        <taxon>Streptomycetaceae</taxon>
        <taxon>Streptomyces</taxon>
    </lineage>
</organism>
<evidence type="ECO:0000313" key="2">
    <source>
        <dbReference type="Proteomes" id="UP000094960"/>
    </source>
</evidence>
<evidence type="ECO:0000313" key="1">
    <source>
        <dbReference type="EMBL" id="AOR37530.1"/>
    </source>
</evidence>
<accession>A0A1D7YPR6</accession>
<gene>
    <name evidence="1" type="ORF">BFF78_36175</name>
</gene>
<keyword evidence="2" id="KW-1185">Reference proteome</keyword>
<dbReference type="AlphaFoldDB" id="A0A1D7YPR6"/>
<dbReference type="KEGG" id="spun:BFF78_36175"/>
<reference evidence="2" key="1">
    <citation type="submission" date="2016-09" db="EMBL/GenBank/DDBJ databases">
        <title>Streptomyces puniciscabiei strain:TW1S1 Genome sequencing and assembly.</title>
        <authorList>
            <person name="Kim M.-K."/>
            <person name="Kim S.B."/>
        </authorList>
    </citation>
    <scope>NUCLEOTIDE SEQUENCE [LARGE SCALE GENOMIC DNA]</scope>
    <source>
        <strain evidence="2">TW1S1</strain>
    </source>
</reference>
<name>A0A1D7YPR6_9ACTN</name>
<dbReference type="EMBL" id="CP017248">
    <property type="protein sequence ID" value="AOR37530.1"/>
    <property type="molecule type" value="Genomic_DNA"/>
</dbReference>
<proteinExistence type="predicted"/>
<protein>
    <submittedName>
        <fullName evidence="1">Uncharacterized protein</fullName>
    </submittedName>
</protein>
<sequence length="229" mass="24225">MSPGDARRLINAHLHRLHLGSDTLCAHAVVLCRPDGDGTVVLLGGHGAGKTLVAIALAERGWRPAAGDVALLDVHPAPAVRGGTSAFMARSSAVARWFPQLRLDPSDADRIDLRSRWNDATDPAGGRVLAAVLVAVDGDPSARVGLYTEDTHTAATAWLRASTHLLDRILETSPMVLRLVEDAAAARRRIALVQALAARLPLHAARGTPQRIASCIEEFTSGSVKGATW</sequence>
<dbReference type="Proteomes" id="UP000094960">
    <property type="component" value="Chromosome"/>
</dbReference>
<dbReference type="SUPFAM" id="SSF53795">
    <property type="entry name" value="PEP carboxykinase-like"/>
    <property type="match status" value="1"/>
</dbReference>